<keyword evidence="3" id="KW-0969">Cilium</keyword>
<evidence type="ECO:0000313" key="3">
    <source>
        <dbReference type="EMBL" id="MBB5226393.1"/>
    </source>
</evidence>
<evidence type="ECO:0000256" key="2">
    <source>
        <dbReference type="SAM" id="Phobius"/>
    </source>
</evidence>
<organism evidence="3 4">
    <name type="scientific">Treponema ruminis</name>
    <dbReference type="NCBI Taxonomy" id="744515"/>
    <lineage>
        <taxon>Bacteria</taxon>
        <taxon>Pseudomonadati</taxon>
        <taxon>Spirochaetota</taxon>
        <taxon>Spirochaetia</taxon>
        <taxon>Spirochaetales</taxon>
        <taxon>Treponemataceae</taxon>
        <taxon>Treponema</taxon>
    </lineage>
</organism>
<evidence type="ECO:0000313" key="4">
    <source>
        <dbReference type="Proteomes" id="UP000518887"/>
    </source>
</evidence>
<keyword evidence="2" id="KW-1133">Transmembrane helix</keyword>
<dbReference type="NCBIfam" id="NF047368">
    <property type="entry name" value="collar_FlbB"/>
    <property type="match status" value="1"/>
</dbReference>
<keyword evidence="3" id="KW-0966">Cell projection</keyword>
<dbReference type="EMBL" id="JACHFQ010000005">
    <property type="protein sequence ID" value="MBB5226393.1"/>
    <property type="molecule type" value="Genomic_DNA"/>
</dbReference>
<dbReference type="Proteomes" id="UP000518887">
    <property type="component" value="Unassembled WGS sequence"/>
</dbReference>
<feature type="coiled-coil region" evidence="1">
    <location>
        <begin position="87"/>
        <end position="125"/>
    </location>
</feature>
<keyword evidence="2" id="KW-0812">Transmembrane</keyword>
<gene>
    <name evidence="3" type="ORF">HNP76_001766</name>
</gene>
<keyword evidence="4" id="KW-1185">Reference proteome</keyword>
<evidence type="ECO:0000256" key="1">
    <source>
        <dbReference type="SAM" id="Coils"/>
    </source>
</evidence>
<name>A0A7W8G9L4_9SPIR</name>
<keyword evidence="3" id="KW-0282">Flagellum</keyword>
<sequence>MARGNGGIGKSIFLLILIIILVLGGLLWFDYLGVIHAKKVFAPVYKLFGLAPQTSVTATTSKPLTADLDEDRLAKRIEALDIRTQELDKREGDIKKVEEQNEAIAKELEDRKNSQDEREKTFNNQVKKYDDRNVNIETIASYLNSMPPKTAVEELLSHDDQDIIDILRKADEMAAASKQTSLSSVWLMNMPADRAATIQRKMANKPESLD</sequence>
<proteinExistence type="predicted"/>
<feature type="transmembrane region" description="Helical" evidence="2">
    <location>
        <begin position="12"/>
        <end position="29"/>
    </location>
</feature>
<comment type="caution">
    <text evidence="3">The sequence shown here is derived from an EMBL/GenBank/DDBJ whole genome shotgun (WGS) entry which is preliminary data.</text>
</comment>
<keyword evidence="2" id="KW-0472">Membrane</keyword>
<keyword evidence="1" id="KW-0175">Coiled coil</keyword>
<protein>
    <submittedName>
        <fullName evidence="3">Flagellar protein FlbB</fullName>
    </submittedName>
</protein>
<dbReference type="InterPro" id="IPR058225">
    <property type="entry name" value="FlbB-like"/>
</dbReference>
<accession>A0A7W8G9L4</accession>
<dbReference type="RefSeq" id="WP_184659610.1">
    <property type="nucleotide sequence ID" value="NZ_CP031518.1"/>
</dbReference>
<reference evidence="3 4" key="1">
    <citation type="submission" date="2020-08" db="EMBL/GenBank/DDBJ databases">
        <title>Genomic Encyclopedia of Type Strains, Phase IV (KMG-IV): sequencing the most valuable type-strain genomes for metagenomic binning, comparative biology and taxonomic classification.</title>
        <authorList>
            <person name="Goeker M."/>
        </authorList>
    </citation>
    <scope>NUCLEOTIDE SEQUENCE [LARGE SCALE GENOMIC DNA]</scope>
    <source>
        <strain evidence="3 4">DSM 103462</strain>
    </source>
</reference>
<dbReference type="AlphaFoldDB" id="A0A7W8G9L4"/>